<evidence type="ECO:0000313" key="2">
    <source>
        <dbReference type="EMBL" id="KAJ7036465.1"/>
    </source>
</evidence>
<sequence length="352" mass="38381">MSSITLRRCTVDRKTGKTLYDRIVEEAQAMGETYLSAHEIDVSFFRATPNAKGNIYYQKADGTPFVANFIAEIGSEAQGTCMEGYPRKLPAMVLALRCPTGAPVALRTMFQDGAAVCDTLRTADEKLESEKNECFIVTDIVNCAGDEVEDIIVLLRLHPTYEIPHSSGNGASPTHSGPSTPRRRVVKVGSTVASRESEIAGDAEMAAPPQVAERKIGDTYPPSTLSDVQGPAFRFEKAVLTQREYHDASGKLIAPGELYASLTEGTLVLATVSIATYIMTDQNTGAPKKIYHLLVDKLKILDHGNGDTWNPPVPTMPDHHQSPKKRSRDEATDAAFNNFSAATPSPSQRRRR</sequence>
<protein>
    <submittedName>
        <fullName evidence="2">Uncharacterized protein</fullName>
    </submittedName>
</protein>
<feature type="compositionally biased region" description="Polar residues" evidence="1">
    <location>
        <begin position="166"/>
        <end position="179"/>
    </location>
</feature>
<dbReference type="AlphaFoldDB" id="A0AAD6SZ33"/>
<accession>A0AAD6SZ33</accession>
<feature type="compositionally biased region" description="Basic and acidic residues" evidence="1">
    <location>
        <begin position="317"/>
        <end position="331"/>
    </location>
</feature>
<name>A0AAD6SZ33_9AGAR</name>
<dbReference type="Proteomes" id="UP001218188">
    <property type="component" value="Unassembled WGS sequence"/>
</dbReference>
<comment type="caution">
    <text evidence="2">The sequence shown here is derived from an EMBL/GenBank/DDBJ whole genome shotgun (WGS) entry which is preliminary data.</text>
</comment>
<organism evidence="2 3">
    <name type="scientific">Mycena alexandri</name>
    <dbReference type="NCBI Taxonomy" id="1745969"/>
    <lineage>
        <taxon>Eukaryota</taxon>
        <taxon>Fungi</taxon>
        <taxon>Dikarya</taxon>
        <taxon>Basidiomycota</taxon>
        <taxon>Agaricomycotina</taxon>
        <taxon>Agaricomycetes</taxon>
        <taxon>Agaricomycetidae</taxon>
        <taxon>Agaricales</taxon>
        <taxon>Marasmiineae</taxon>
        <taxon>Mycenaceae</taxon>
        <taxon>Mycena</taxon>
    </lineage>
</organism>
<proteinExistence type="predicted"/>
<keyword evidence="3" id="KW-1185">Reference proteome</keyword>
<evidence type="ECO:0000313" key="3">
    <source>
        <dbReference type="Proteomes" id="UP001218188"/>
    </source>
</evidence>
<feature type="compositionally biased region" description="Polar residues" evidence="1">
    <location>
        <begin position="335"/>
        <end position="352"/>
    </location>
</feature>
<reference evidence="2" key="1">
    <citation type="submission" date="2023-03" db="EMBL/GenBank/DDBJ databases">
        <title>Massive genome expansion in bonnet fungi (Mycena s.s.) driven by repeated elements and novel gene families across ecological guilds.</title>
        <authorList>
            <consortium name="Lawrence Berkeley National Laboratory"/>
            <person name="Harder C.B."/>
            <person name="Miyauchi S."/>
            <person name="Viragh M."/>
            <person name="Kuo A."/>
            <person name="Thoen E."/>
            <person name="Andreopoulos B."/>
            <person name="Lu D."/>
            <person name="Skrede I."/>
            <person name="Drula E."/>
            <person name="Henrissat B."/>
            <person name="Morin E."/>
            <person name="Kohler A."/>
            <person name="Barry K."/>
            <person name="LaButti K."/>
            <person name="Morin E."/>
            <person name="Salamov A."/>
            <person name="Lipzen A."/>
            <person name="Mereny Z."/>
            <person name="Hegedus B."/>
            <person name="Baldrian P."/>
            <person name="Stursova M."/>
            <person name="Weitz H."/>
            <person name="Taylor A."/>
            <person name="Grigoriev I.V."/>
            <person name="Nagy L.G."/>
            <person name="Martin F."/>
            <person name="Kauserud H."/>
        </authorList>
    </citation>
    <scope>NUCLEOTIDE SEQUENCE</scope>
    <source>
        <strain evidence="2">CBHHK200</strain>
    </source>
</reference>
<gene>
    <name evidence="2" type="ORF">C8F04DRAFT_1181470</name>
</gene>
<feature type="region of interest" description="Disordered" evidence="1">
    <location>
        <begin position="164"/>
        <end position="184"/>
    </location>
</feature>
<evidence type="ECO:0000256" key="1">
    <source>
        <dbReference type="SAM" id="MobiDB-lite"/>
    </source>
</evidence>
<feature type="region of interest" description="Disordered" evidence="1">
    <location>
        <begin position="306"/>
        <end position="352"/>
    </location>
</feature>
<dbReference type="EMBL" id="JARJCM010000043">
    <property type="protein sequence ID" value="KAJ7036465.1"/>
    <property type="molecule type" value="Genomic_DNA"/>
</dbReference>